<keyword evidence="3" id="KW-1185">Reference proteome</keyword>
<proteinExistence type="predicted"/>
<name>A0A8K0EBC3_BRALA</name>
<protein>
    <submittedName>
        <fullName evidence="2">Hypp6936 protein</fullName>
    </submittedName>
</protein>
<dbReference type="AlphaFoldDB" id="A0A8K0EBC3"/>
<feature type="region of interest" description="Disordered" evidence="1">
    <location>
        <begin position="259"/>
        <end position="279"/>
    </location>
</feature>
<dbReference type="Proteomes" id="UP000838412">
    <property type="component" value="Chromosome 13"/>
</dbReference>
<dbReference type="PANTHER" id="PTHR31751">
    <property type="entry name" value="SI:CH211-108C17.2-RELATED-RELATED"/>
    <property type="match status" value="1"/>
</dbReference>
<organism evidence="2 3">
    <name type="scientific">Branchiostoma lanceolatum</name>
    <name type="common">Common lancelet</name>
    <name type="synonym">Amphioxus lanceolatum</name>
    <dbReference type="NCBI Taxonomy" id="7740"/>
    <lineage>
        <taxon>Eukaryota</taxon>
        <taxon>Metazoa</taxon>
        <taxon>Chordata</taxon>
        <taxon>Cephalochordata</taxon>
        <taxon>Leptocardii</taxon>
        <taxon>Amphioxiformes</taxon>
        <taxon>Branchiostomatidae</taxon>
        <taxon>Branchiostoma</taxon>
    </lineage>
</organism>
<sequence length="294" mass="34367">MAQDLVRDGAVTIMGDGRCDSPGYCAKYCSYTVMEEKTALILDMKLVQVTETGTSQSMEKEGLQRCLEELDDKGIEIECLATDKHRGITAMMKKDYKDIKYEFDIFHVSKNVTQKLRTKAQKKTCQPLAEWIKALLIEKWTSLLNHIGNQHQWSGNELFHRCAHLPLSREAERKKKWLEVESPTHKALQEVVMDRILLKDMGHMTGFKHTGDPKRRLDYSKRQKDWVVKNIYEKKDYTFRRKLLEAAEYRRRESNECLGDQVLPKPDLPRNIAPIPRPSKEAAFQRYQTRFKDN</sequence>
<evidence type="ECO:0000256" key="1">
    <source>
        <dbReference type="SAM" id="MobiDB-lite"/>
    </source>
</evidence>
<evidence type="ECO:0000313" key="2">
    <source>
        <dbReference type="EMBL" id="CAH1242672.1"/>
    </source>
</evidence>
<evidence type="ECO:0000313" key="3">
    <source>
        <dbReference type="Proteomes" id="UP000838412"/>
    </source>
</evidence>
<reference evidence="2" key="1">
    <citation type="submission" date="2022-01" db="EMBL/GenBank/DDBJ databases">
        <authorList>
            <person name="Braso-Vives M."/>
        </authorList>
    </citation>
    <scope>NUCLEOTIDE SEQUENCE</scope>
</reference>
<dbReference type="EMBL" id="OV696698">
    <property type="protein sequence ID" value="CAH1242672.1"/>
    <property type="molecule type" value="Genomic_DNA"/>
</dbReference>
<gene>
    <name evidence="2" type="primary">Hypp6936</name>
    <name evidence="2" type="ORF">BLAG_LOCUS5943</name>
</gene>
<dbReference type="OrthoDB" id="10065023at2759"/>
<dbReference type="PANTHER" id="PTHR31751:SF42">
    <property type="entry name" value="PROTEIN CBG10204"/>
    <property type="match status" value="1"/>
</dbReference>
<accession>A0A8K0EBC3</accession>